<dbReference type="RefSeq" id="WP_104831923.1">
    <property type="nucleotide sequence ID" value="NZ_PJCH01000016.1"/>
</dbReference>
<dbReference type="Pfam" id="PF07511">
    <property type="entry name" value="DUF1525"/>
    <property type="match status" value="1"/>
</dbReference>
<name>A0A2S7K038_9PROT</name>
<proteinExistence type="predicted"/>
<evidence type="ECO:0000313" key="3">
    <source>
        <dbReference type="Proteomes" id="UP000239504"/>
    </source>
</evidence>
<comment type="caution">
    <text evidence="2">The sequence shown here is derived from an EMBL/GenBank/DDBJ whole genome shotgun (WGS) entry which is preliminary data.</text>
</comment>
<dbReference type="InterPro" id="IPR011090">
    <property type="entry name" value="Integr_conj_element_PFL4709"/>
</dbReference>
<dbReference type="EMBL" id="PJCH01000016">
    <property type="protein sequence ID" value="PQA85870.1"/>
    <property type="molecule type" value="Genomic_DNA"/>
</dbReference>
<dbReference type="AlphaFoldDB" id="A0A2S7K038"/>
<keyword evidence="1" id="KW-0732">Signal</keyword>
<reference evidence="2 3" key="1">
    <citation type="submission" date="2017-12" db="EMBL/GenBank/DDBJ databases">
        <authorList>
            <person name="Hurst M.R.H."/>
        </authorList>
    </citation>
    <scope>NUCLEOTIDE SEQUENCE [LARGE SCALE GENOMIC DNA]</scope>
    <source>
        <strain evidence="2 3">SY-3-19</strain>
    </source>
</reference>
<dbReference type="OrthoDB" id="8448784at2"/>
<organism evidence="2 3">
    <name type="scientific">Hyphococcus luteus</name>
    <dbReference type="NCBI Taxonomy" id="2058213"/>
    <lineage>
        <taxon>Bacteria</taxon>
        <taxon>Pseudomonadati</taxon>
        <taxon>Pseudomonadota</taxon>
        <taxon>Alphaproteobacteria</taxon>
        <taxon>Parvularculales</taxon>
        <taxon>Parvularculaceae</taxon>
        <taxon>Hyphococcus</taxon>
    </lineage>
</organism>
<dbReference type="Proteomes" id="UP000239504">
    <property type="component" value="Unassembled WGS sequence"/>
</dbReference>
<sequence length="152" mass="16384">MIGMRFLLALLLAIGALAIASPAHAGADIEIFTTADYEIVLPSPWAPYTQAGYRVVVFKLDDFDRIAEELSAGLPADPARAKAEARARFAANGDALRRRARRVSVGLERAFSLKLTHVPAIVFNAGEAVVYGETDVARAIAAFERAKETGRE</sequence>
<feature type="chain" id="PRO_5015566309" evidence="1">
    <location>
        <begin position="26"/>
        <end position="152"/>
    </location>
</feature>
<feature type="signal peptide" evidence="1">
    <location>
        <begin position="1"/>
        <end position="25"/>
    </location>
</feature>
<evidence type="ECO:0000313" key="2">
    <source>
        <dbReference type="EMBL" id="PQA85870.1"/>
    </source>
</evidence>
<dbReference type="NCBIfam" id="TIGR03757">
    <property type="entry name" value="conj_TIGR03757"/>
    <property type="match status" value="1"/>
</dbReference>
<protein>
    <submittedName>
        <fullName evidence="2">TIGR03757 family integrating conjugative element protein</fullName>
    </submittedName>
</protein>
<gene>
    <name evidence="2" type="ORF">CW354_20265</name>
</gene>
<evidence type="ECO:0000256" key="1">
    <source>
        <dbReference type="SAM" id="SignalP"/>
    </source>
</evidence>
<keyword evidence="3" id="KW-1185">Reference proteome</keyword>
<accession>A0A2S7K038</accession>